<dbReference type="InterPro" id="IPR019993">
    <property type="entry name" value="RecB_nuclease_TM0106_put"/>
</dbReference>
<evidence type="ECO:0000313" key="3">
    <source>
        <dbReference type="EMBL" id="ACY19497.1"/>
    </source>
</evidence>
<dbReference type="Pfam" id="PF13482">
    <property type="entry name" value="RNase_H_2"/>
    <property type="match status" value="1"/>
</dbReference>
<evidence type="ECO:0000313" key="4">
    <source>
        <dbReference type="Proteomes" id="UP000001219"/>
    </source>
</evidence>
<proteinExistence type="predicted"/>
<dbReference type="STRING" id="526226.Gbro_0149"/>
<keyword evidence="4" id="KW-1185">Reference proteome</keyword>
<sequence>MVLAPRDLAGCEHRLALDFAHPELVRDRPDTPGVSRRKEAAAAHRARVRELLRGIHSDQPESFVVVDAADSATRARQTMQACADGARWIWNATLPLDAEHGRRGHAELLIAHGDGYVPVIVVNHRTTQPAKKLPREADARPTTVVTSPLWAWAPGPDPHRTIRPNRRDSLRLAHLTAMLVELGLAVGPDADDLVGGVIGMDADCIVVLAVGPILDDYAQVAERRKQIAAQRIATVPRRVSECRSCLWWARCGPELAERRDVSLVASGNQGQALVAAGITTIDQLARHDGPVPDGWPGSARFDDAIVNAVAWLGYIPLVRRVDRPEVSRADVEIDVDMESFGEDGAYLWGTLLTDNTDPDRPVIYRPFVTWDPLPTRDEARSFAEFWHWLTAERAAAHAAGKTFAAYCYSEQAENRWLLGSADRFAGEPGIPDRAAVEAFIASPEWVDIYAAVGRNFICPNGKGLKKVAPVAGFTWRDDDAGGEASMEWYSAAVGLGGAAVDTSQRTRLLEYNEDDVRATKVLREWITEAAADEVPHERDLLASGGHRGGEPTDRSGAHVAQGVEEGAAAEQRDRAQ</sequence>
<dbReference type="eggNOG" id="COG2251">
    <property type="taxonomic scope" value="Bacteria"/>
</dbReference>
<dbReference type="InterPro" id="IPR038720">
    <property type="entry name" value="YprB_RNase_H-like_dom"/>
</dbReference>
<protein>
    <submittedName>
        <fullName evidence="3">RecB family nuclease, putative</fullName>
    </submittedName>
</protein>
<feature type="region of interest" description="Disordered" evidence="1">
    <location>
        <begin position="533"/>
        <end position="576"/>
    </location>
</feature>
<gene>
    <name evidence="3" type="ordered locus">Gbro_0149</name>
</gene>
<dbReference type="Proteomes" id="UP000001219">
    <property type="component" value="Chromosome"/>
</dbReference>
<feature type="compositionally biased region" description="Low complexity" evidence="1">
    <location>
        <begin position="557"/>
        <end position="569"/>
    </location>
</feature>
<dbReference type="NCBIfam" id="TIGR03491">
    <property type="entry name" value="TM0106 family RecB-like putative nuclease"/>
    <property type="match status" value="1"/>
</dbReference>
<evidence type="ECO:0000256" key="1">
    <source>
        <dbReference type="SAM" id="MobiDB-lite"/>
    </source>
</evidence>
<accession>D0LB66</accession>
<reference evidence="3 4" key="2">
    <citation type="journal article" date="2010" name="Stand. Genomic Sci.">
        <title>Complete genome sequence of Gordonia bronchialis type strain (3410).</title>
        <authorList>
            <person name="Ivanova N."/>
            <person name="Sikorski J."/>
            <person name="Jando M."/>
            <person name="Lapidus A."/>
            <person name="Nolan M."/>
            <person name="Lucas S."/>
            <person name="Del Rio T.G."/>
            <person name="Tice H."/>
            <person name="Copeland A."/>
            <person name="Cheng J.F."/>
            <person name="Chen F."/>
            <person name="Bruce D."/>
            <person name="Goodwin L."/>
            <person name="Pitluck S."/>
            <person name="Mavromatis K."/>
            <person name="Ovchinnikova G."/>
            <person name="Pati A."/>
            <person name="Chen A."/>
            <person name="Palaniappan K."/>
            <person name="Land M."/>
            <person name="Hauser L."/>
            <person name="Chang Y.J."/>
            <person name="Jeffries C.D."/>
            <person name="Chain P."/>
            <person name="Saunders E."/>
            <person name="Han C."/>
            <person name="Detter J.C."/>
            <person name="Brettin T."/>
            <person name="Rohde M."/>
            <person name="Goker M."/>
            <person name="Bristow J."/>
            <person name="Eisen J.A."/>
            <person name="Markowitz V."/>
            <person name="Hugenholtz P."/>
            <person name="Klenk H.P."/>
            <person name="Kyrpides N.C."/>
        </authorList>
    </citation>
    <scope>NUCLEOTIDE SEQUENCE [LARGE SCALE GENOMIC DNA]</scope>
    <source>
        <strain evidence="4">ATCC 25592 / DSM 43247 / BCRC 13721 / JCM 3198 / KCTC 3076 / NBRC 16047 / NCTC 10667</strain>
    </source>
</reference>
<reference evidence="4" key="1">
    <citation type="submission" date="2009-10" db="EMBL/GenBank/DDBJ databases">
        <title>The complete chromosome of Gordonia bronchialis DSM 43247.</title>
        <authorList>
            <consortium name="US DOE Joint Genome Institute (JGI-PGF)"/>
            <person name="Lucas S."/>
            <person name="Copeland A."/>
            <person name="Lapidus A."/>
            <person name="Glavina del Rio T."/>
            <person name="Dalin E."/>
            <person name="Tice H."/>
            <person name="Bruce D."/>
            <person name="Goodwin L."/>
            <person name="Pitluck S."/>
            <person name="Kyrpides N."/>
            <person name="Mavromatis K."/>
            <person name="Ivanova N."/>
            <person name="Ovchinnikova G."/>
            <person name="Saunders E."/>
            <person name="Brettin T."/>
            <person name="Detter J.C."/>
            <person name="Han C."/>
            <person name="Larimer F."/>
            <person name="Land M."/>
            <person name="Hauser L."/>
            <person name="Markowitz V."/>
            <person name="Cheng J.-F."/>
            <person name="Hugenholtz P."/>
            <person name="Woyke T."/>
            <person name="Wu D."/>
            <person name="Jando M."/>
            <person name="Schneider S."/>
            <person name="Goeker M."/>
            <person name="Klenk H.-P."/>
            <person name="Eisen J.A."/>
        </authorList>
    </citation>
    <scope>NUCLEOTIDE SEQUENCE [LARGE SCALE GENOMIC DNA]</scope>
    <source>
        <strain evidence="4">ATCC 25592 / DSM 43247 / BCRC 13721 / JCM 3198 / KCTC 3076 / NBRC 16047 / NCTC 10667</strain>
    </source>
</reference>
<dbReference type="AlphaFoldDB" id="D0LB66"/>
<dbReference type="HOGENOM" id="CLU_027557_1_0_11"/>
<feature type="compositionally biased region" description="Basic and acidic residues" evidence="1">
    <location>
        <begin position="547"/>
        <end position="556"/>
    </location>
</feature>
<evidence type="ECO:0000259" key="2">
    <source>
        <dbReference type="Pfam" id="PF13482"/>
    </source>
</evidence>
<organism evidence="3 4">
    <name type="scientific">Gordonia bronchialis (strain ATCC 25592 / DSM 43247 / BCRC 13721 / JCM 3198 / KCTC 3076 / NBRC 16047 / NCTC 10667)</name>
    <name type="common">Rhodococcus bronchialis</name>
    <dbReference type="NCBI Taxonomy" id="526226"/>
    <lineage>
        <taxon>Bacteria</taxon>
        <taxon>Bacillati</taxon>
        <taxon>Actinomycetota</taxon>
        <taxon>Actinomycetes</taxon>
        <taxon>Mycobacteriales</taxon>
        <taxon>Gordoniaceae</taxon>
        <taxon>Gordonia</taxon>
    </lineage>
</organism>
<feature type="domain" description="YprB ribonuclease H-like" evidence="2">
    <location>
        <begin position="443"/>
        <end position="526"/>
    </location>
</feature>
<name>D0LB66_GORB4</name>
<dbReference type="KEGG" id="gbr:Gbro_0149"/>
<dbReference type="EMBL" id="CP001802">
    <property type="protein sequence ID" value="ACY19497.1"/>
    <property type="molecule type" value="Genomic_DNA"/>
</dbReference>